<feature type="compositionally biased region" description="Basic and acidic residues" evidence="2">
    <location>
        <begin position="197"/>
        <end position="208"/>
    </location>
</feature>
<keyword evidence="5" id="KW-1185">Reference proteome</keyword>
<reference evidence="4" key="1">
    <citation type="submission" date="2019-12" db="EMBL/GenBank/DDBJ databases">
        <authorList>
            <person name="Scholes J."/>
        </authorList>
    </citation>
    <scope>NUCLEOTIDE SEQUENCE</scope>
</reference>
<feature type="region of interest" description="Disordered" evidence="2">
    <location>
        <begin position="197"/>
        <end position="221"/>
    </location>
</feature>
<gene>
    <name evidence="4" type="ORF">SHERM_08064</name>
</gene>
<keyword evidence="1" id="KW-0343">GTPase activation</keyword>
<evidence type="ECO:0000313" key="4">
    <source>
        <dbReference type="EMBL" id="CAA0842200.1"/>
    </source>
</evidence>
<name>A0A9N7P3X7_STRHE</name>
<organism evidence="4 5">
    <name type="scientific">Striga hermonthica</name>
    <name type="common">Purple witchweed</name>
    <name type="synonym">Buchnera hermonthica</name>
    <dbReference type="NCBI Taxonomy" id="68872"/>
    <lineage>
        <taxon>Eukaryota</taxon>
        <taxon>Viridiplantae</taxon>
        <taxon>Streptophyta</taxon>
        <taxon>Embryophyta</taxon>
        <taxon>Tracheophyta</taxon>
        <taxon>Spermatophyta</taxon>
        <taxon>Magnoliopsida</taxon>
        <taxon>eudicotyledons</taxon>
        <taxon>Gunneridae</taxon>
        <taxon>Pentapetalae</taxon>
        <taxon>asterids</taxon>
        <taxon>lamiids</taxon>
        <taxon>Lamiales</taxon>
        <taxon>Orobanchaceae</taxon>
        <taxon>Buchnereae</taxon>
        <taxon>Striga</taxon>
    </lineage>
</organism>
<evidence type="ECO:0000256" key="1">
    <source>
        <dbReference type="ARBA" id="ARBA00022468"/>
    </source>
</evidence>
<dbReference type="EMBL" id="CACSLK010034598">
    <property type="protein sequence ID" value="CAA0842200.1"/>
    <property type="molecule type" value="Genomic_DNA"/>
</dbReference>
<dbReference type="OrthoDB" id="27140at2759"/>
<proteinExistence type="predicted"/>
<dbReference type="Proteomes" id="UP001153555">
    <property type="component" value="Unassembled WGS sequence"/>
</dbReference>
<feature type="domain" description="Rab-GAP TBC" evidence="3">
    <location>
        <begin position="12"/>
        <end position="349"/>
    </location>
</feature>
<dbReference type="GO" id="GO:0005737">
    <property type="term" value="C:cytoplasm"/>
    <property type="evidence" value="ECO:0007669"/>
    <property type="project" value="UniProtKB-ARBA"/>
</dbReference>
<dbReference type="PANTHER" id="PTHR22957">
    <property type="entry name" value="TBC1 DOMAIN FAMILY MEMBER GTPASE-ACTIVATING PROTEIN"/>
    <property type="match status" value="1"/>
</dbReference>
<dbReference type="SMART" id="SM00164">
    <property type="entry name" value="TBC"/>
    <property type="match status" value="1"/>
</dbReference>
<dbReference type="GO" id="GO:0005096">
    <property type="term" value="F:GTPase activator activity"/>
    <property type="evidence" value="ECO:0007669"/>
    <property type="project" value="UniProtKB-KW"/>
</dbReference>
<sequence>MNGTASCSVDSRRFGDLRGVQWRVDLGILPSSPSSSIDDLRRVTANSRRSYASLRKQLLVDPHLPKDGSNSPDLVMDNPLSQDPDSLWSRFFRNAELERMVDQDLTRLYPERGSYFQTSACQGMLRRILLLWCLRHPECGYRQGMHELLAPLLYVLHVDVNRLSEVRRAHEDHFPDKFDGLSYNDSTPSYKFDFKKPAEASGDYHPDPENNPPKPRSLADLDPSTRTIVLLSDAYGAEGELGTVLSEKFTEHDAYSMFDSLMRGPHHANSAVAMSDLFSPSYSGLSPIIEASSAVYRVLAAVDPSLHAHLIELGVEPQYFTLRWLRVLFGREFSLENLLLVWDETFACDNSISKKDDDVTESCFRVLDSPRGVFIVCFAVSMILKLRSSLLATENATVCLQRLLNFPNAVNLKKLISRAKSLQVLAKGILGPGLFDGKKPVIARGHTHTLSLDSASPRTPLKESYWEEKWRVANKEDERLCRSESEPCSSSMKLDSVKINQEPFSLLEDLAWQLQDDNRKNAGCNNNNNDDDNDHVKENVVCYGEVDGRDNVTPKKFGKFPSEVENFPDFSDPNSPRINRENSDVENVSGCSSVASNSSVDENYAKKRLADDECNMSSKCCSHKNDDDDSVKKSSATTGVKEERKGKLQWLWKLGRHMGQGEMSSRPSDVKSCKNGEISRVNNVAAFSSSESSSETSRGDAVEQNLMVSLRNLGQSMADNIQVIESILQEGHGPHGQFRLSENLPNEGFIVEKGQAMAMSALEQLRKISRILSEM</sequence>
<dbReference type="Gene3D" id="1.10.8.270">
    <property type="entry name" value="putative rabgap domain of human tbc1 domain family member 14 like domains"/>
    <property type="match status" value="1"/>
</dbReference>
<evidence type="ECO:0000256" key="2">
    <source>
        <dbReference type="SAM" id="MobiDB-lite"/>
    </source>
</evidence>
<accession>A0A9N7P3X7</accession>
<feature type="region of interest" description="Disordered" evidence="2">
    <location>
        <begin position="564"/>
        <end position="593"/>
    </location>
</feature>
<dbReference type="SUPFAM" id="SSF47923">
    <property type="entry name" value="Ypt/Rab-GAP domain of gyp1p"/>
    <property type="match status" value="2"/>
</dbReference>
<protein>
    <submittedName>
        <fullName evidence="4">Ypt/Rab-GAP domain of gyp1p superfamily protein</fullName>
    </submittedName>
</protein>
<evidence type="ECO:0000259" key="3">
    <source>
        <dbReference type="PROSITE" id="PS50086"/>
    </source>
</evidence>
<dbReference type="Gene3D" id="1.10.472.80">
    <property type="entry name" value="Ypt/Rab-GAP domain of gyp1p, domain 3"/>
    <property type="match status" value="1"/>
</dbReference>
<dbReference type="InterPro" id="IPR035969">
    <property type="entry name" value="Rab-GAP_TBC_sf"/>
</dbReference>
<dbReference type="AlphaFoldDB" id="A0A9N7P3X7"/>
<comment type="caution">
    <text evidence="4">The sequence shown here is derived from an EMBL/GenBank/DDBJ whole genome shotgun (WGS) entry which is preliminary data.</text>
</comment>
<dbReference type="FunFam" id="1.10.8.270:FF:000011">
    <property type="entry name" value="TBC1 domain family member 5"/>
    <property type="match status" value="1"/>
</dbReference>
<dbReference type="PROSITE" id="PS50086">
    <property type="entry name" value="TBC_RABGAP"/>
    <property type="match status" value="1"/>
</dbReference>
<dbReference type="Pfam" id="PF00566">
    <property type="entry name" value="RabGAP-TBC"/>
    <property type="match status" value="2"/>
</dbReference>
<dbReference type="InterPro" id="IPR000195">
    <property type="entry name" value="Rab-GAP-TBC_dom"/>
</dbReference>
<evidence type="ECO:0000313" key="5">
    <source>
        <dbReference type="Proteomes" id="UP001153555"/>
    </source>
</evidence>
<dbReference type="PANTHER" id="PTHR22957:SF337">
    <property type="entry name" value="TBC1 DOMAIN FAMILY MEMBER 5"/>
    <property type="match status" value="1"/>
</dbReference>